<dbReference type="Pfam" id="PF09346">
    <property type="entry name" value="SMI1_KNR4"/>
    <property type="match status" value="1"/>
</dbReference>
<dbReference type="InterPro" id="IPR018958">
    <property type="entry name" value="Knr4/Smi1-like_dom"/>
</dbReference>
<feature type="domain" description="Knr4/Smi1-like" evidence="1">
    <location>
        <begin position="12"/>
        <end position="155"/>
    </location>
</feature>
<gene>
    <name evidence="2" type="ORF">K3174_09295</name>
</gene>
<reference evidence="2 3" key="1">
    <citation type="submission" date="2021-08" db="EMBL/GenBank/DDBJ databases">
        <title>Comparative Genomics Analysis of the Genus Qipengyuania Reveals Extensive Genetic Diversity and Metabolic Versatility, Including the Description of Fifteen Novel Species.</title>
        <authorList>
            <person name="Liu Y."/>
        </authorList>
    </citation>
    <scope>NUCLEOTIDE SEQUENCE [LARGE SCALE GENOMIC DNA]</scope>
    <source>
        <strain evidence="2 3">6D47A</strain>
    </source>
</reference>
<dbReference type="InterPro" id="IPR037883">
    <property type="entry name" value="Knr4/Smi1-like_sf"/>
</dbReference>
<accession>A0ABS7JAK5</accession>
<name>A0ABS7JAK5_9SPHN</name>
<dbReference type="SUPFAM" id="SSF160631">
    <property type="entry name" value="SMI1/KNR4-like"/>
    <property type="match status" value="1"/>
</dbReference>
<dbReference type="Gene3D" id="3.40.1580.10">
    <property type="entry name" value="SMI1/KNR4-like"/>
    <property type="match status" value="1"/>
</dbReference>
<comment type="caution">
    <text evidence="2">The sequence shown here is derived from an EMBL/GenBank/DDBJ whole genome shotgun (WGS) entry which is preliminary data.</text>
</comment>
<dbReference type="EMBL" id="JAIGNO010000005">
    <property type="protein sequence ID" value="MBX7482728.1"/>
    <property type="molecule type" value="Genomic_DNA"/>
</dbReference>
<sequence>MPVFGDDLPLPPPPPERIERIEESFARSLPDDYVAFVREHNGSKLAQPTVSTPVREIVIERFLPIVGNPAEDVGGWADVAVVATQLDARLSSSEDGIGLELVPFAALFGGDFLVLDYRGEGAVVPKVSIWFHESSEDFAPDARPIAPSFGDFINALP</sequence>
<dbReference type="Proteomes" id="UP000755104">
    <property type="component" value="Unassembled WGS sequence"/>
</dbReference>
<evidence type="ECO:0000259" key="1">
    <source>
        <dbReference type="SMART" id="SM00860"/>
    </source>
</evidence>
<evidence type="ECO:0000313" key="3">
    <source>
        <dbReference type="Proteomes" id="UP000755104"/>
    </source>
</evidence>
<dbReference type="SMART" id="SM00860">
    <property type="entry name" value="SMI1_KNR4"/>
    <property type="match status" value="1"/>
</dbReference>
<dbReference type="RefSeq" id="WP_221557995.1">
    <property type="nucleotide sequence ID" value="NZ_JAIGNO010000005.1"/>
</dbReference>
<keyword evidence="3" id="KW-1185">Reference proteome</keyword>
<evidence type="ECO:0000313" key="2">
    <source>
        <dbReference type="EMBL" id="MBX7482728.1"/>
    </source>
</evidence>
<organism evidence="2 3">
    <name type="scientific">Qipengyuania qiaonensis</name>
    <dbReference type="NCBI Taxonomy" id="2867240"/>
    <lineage>
        <taxon>Bacteria</taxon>
        <taxon>Pseudomonadati</taxon>
        <taxon>Pseudomonadota</taxon>
        <taxon>Alphaproteobacteria</taxon>
        <taxon>Sphingomonadales</taxon>
        <taxon>Erythrobacteraceae</taxon>
        <taxon>Qipengyuania</taxon>
    </lineage>
</organism>
<protein>
    <submittedName>
        <fullName evidence="2">SMI1/KNR4 family protein</fullName>
    </submittedName>
</protein>
<proteinExistence type="predicted"/>